<proteinExistence type="predicted"/>
<dbReference type="Proteomes" id="UP001055879">
    <property type="component" value="Linkage Group LG17"/>
</dbReference>
<evidence type="ECO:0000313" key="1">
    <source>
        <dbReference type="EMBL" id="KAI3667094.1"/>
    </source>
</evidence>
<keyword evidence="2" id="KW-1185">Reference proteome</keyword>
<reference evidence="1 2" key="2">
    <citation type="journal article" date="2022" name="Mol. Ecol. Resour.">
        <title>The genomes of chicory, endive, great burdock and yacon provide insights into Asteraceae paleo-polyploidization history and plant inulin production.</title>
        <authorList>
            <person name="Fan W."/>
            <person name="Wang S."/>
            <person name="Wang H."/>
            <person name="Wang A."/>
            <person name="Jiang F."/>
            <person name="Liu H."/>
            <person name="Zhao H."/>
            <person name="Xu D."/>
            <person name="Zhang Y."/>
        </authorList>
    </citation>
    <scope>NUCLEOTIDE SEQUENCE [LARGE SCALE GENOMIC DNA]</scope>
    <source>
        <strain evidence="2">cv. Niubang</strain>
    </source>
</reference>
<evidence type="ECO:0000313" key="2">
    <source>
        <dbReference type="Proteomes" id="UP001055879"/>
    </source>
</evidence>
<sequence length="210" mass="24025">MSSSDRLLFNRQTSVHEILGGGRLADLILWRHKNVTMGILIITLASWVMFERSNYTLLSYLSNVLLLLLIILFLWAKSAQILNRPTPPIPHLQLSEETINEAAALFHDRINTLLSISHDIALAKDPKMFVKVAAYLVMISVIGSLTDLRTLCYTSVFLVLTVPASYERYEEHVDSVLLKGNMKLKQLCIRFDEECIKKVRKWILEKNKLS</sequence>
<protein>
    <submittedName>
        <fullName evidence="1">Uncharacterized protein</fullName>
    </submittedName>
</protein>
<gene>
    <name evidence="1" type="ORF">L6452_42139</name>
</gene>
<accession>A0ACB8XI41</accession>
<name>A0ACB8XI41_ARCLA</name>
<organism evidence="1 2">
    <name type="scientific">Arctium lappa</name>
    <name type="common">Greater burdock</name>
    <name type="synonym">Lappa major</name>
    <dbReference type="NCBI Taxonomy" id="4217"/>
    <lineage>
        <taxon>Eukaryota</taxon>
        <taxon>Viridiplantae</taxon>
        <taxon>Streptophyta</taxon>
        <taxon>Embryophyta</taxon>
        <taxon>Tracheophyta</taxon>
        <taxon>Spermatophyta</taxon>
        <taxon>Magnoliopsida</taxon>
        <taxon>eudicotyledons</taxon>
        <taxon>Gunneridae</taxon>
        <taxon>Pentapetalae</taxon>
        <taxon>asterids</taxon>
        <taxon>campanulids</taxon>
        <taxon>Asterales</taxon>
        <taxon>Asteraceae</taxon>
        <taxon>Carduoideae</taxon>
        <taxon>Cardueae</taxon>
        <taxon>Arctiinae</taxon>
        <taxon>Arctium</taxon>
    </lineage>
</organism>
<dbReference type="EMBL" id="CM042063">
    <property type="protein sequence ID" value="KAI3667094.1"/>
    <property type="molecule type" value="Genomic_DNA"/>
</dbReference>
<reference evidence="2" key="1">
    <citation type="journal article" date="2022" name="Mol. Ecol. Resour.">
        <title>The genomes of chicory, endive, great burdock and yacon provide insights into Asteraceae palaeo-polyploidization history and plant inulin production.</title>
        <authorList>
            <person name="Fan W."/>
            <person name="Wang S."/>
            <person name="Wang H."/>
            <person name="Wang A."/>
            <person name="Jiang F."/>
            <person name="Liu H."/>
            <person name="Zhao H."/>
            <person name="Xu D."/>
            <person name="Zhang Y."/>
        </authorList>
    </citation>
    <scope>NUCLEOTIDE SEQUENCE [LARGE SCALE GENOMIC DNA]</scope>
    <source>
        <strain evidence="2">cv. Niubang</strain>
    </source>
</reference>
<comment type="caution">
    <text evidence="1">The sequence shown here is derived from an EMBL/GenBank/DDBJ whole genome shotgun (WGS) entry which is preliminary data.</text>
</comment>